<evidence type="ECO:0000256" key="7">
    <source>
        <dbReference type="ARBA" id="ARBA00023136"/>
    </source>
</evidence>
<organism evidence="16 17">
    <name type="scientific">Calocera viscosa (strain TUFC12733)</name>
    <dbReference type="NCBI Taxonomy" id="1330018"/>
    <lineage>
        <taxon>Eukaryota</taxon>
        <taxon>Fungi</taxon>
        <taxon>Dikarya</taxon>
        <taxon>Basidiomycota</taxon>
        <taxon>Agaricomycotina</taxon>
        <taxon>Dacrymycetes</taxon>
        <taxon>Dacrymycetales</taxon>
        <taxon>Dacrymycetaceae</taxon>
        <taxon>Calocera</taxon>
    </lineage>
</organism>
<evidence type="ECO:0000256" key="12">
    <source>
        <dbReference type="ARBA" id="ARBA00037649"/>
    </source>
</evidence>
<evidence type="ECO:0000256" key="14">
    <source>
        <dbReference type="ARBA" id="ARBA00043078"/>
    </source>
</evidence>
<keyword evidence="5" id="KW-1003">Cell membrane</keyword>
<dbReference type="EMBL" id="KV417268">
    <property type="protein sequence ID" value="KZP00820.1"/>
    <property type="molecule type" value="Genomic_DNA"/>
</dbReference>
<evidence type="ECO:0000256" key="8">
    <source>
        <dbReference type="ARBA" id="ARBA00023180"/>
    </source>
</evidence>
<dbReference type="EC" id="3.2.1.39" evidence="4"/>
<evidence type="ECO:0000313" key="17">
    <source>
        <dbReference type="Proteomes" id="UP000076738"/>
    </source>
</evidence>
<dbReference type="GO" id="GO:0071555">
    <property type="term" value="P:cell wall organization"/>
    <property type="evidence" value="ECO:0007669"/>
    <property type="project" value="UniProtKB-KW"/>
</dbReference>
<dbReference type="PANTHER" id="PTHR16631">
    <property type="entry name" value="GLUCAN 1,3-BETA-GLUCOSIDASE"/>
    <property type="match status" value="1"/>
</dbReference>
<keyword evidence="6 16" id="KW-0378">Hydrolase</keyword>
<evidence type="ECO:0000256" key="6">
    <source>
        <dbReference type="ARBA" id="ARBA00022801"/>
    </source>
</evidence>
<evidence type="ECO:0000256" key="11">
    <source>
        <dbReference type="ARBA" id="ARBA00023326"/>
    </source>
</evidence>
<evidence type="ECO:0000256" key="3">
    <source>
        <dbReference type="ARBA" id="ARBA00008773"/>
    </source>
</evidence>
<dbReference type="Gene3D" id="3.20.20.80">
    <property type="entry name" value="Glycosidases"/>
    <property type="match status" value="1"/>
</dbReference>
<comment type="subcellular location">
    <subcellularLocation>
        <location evidence="2">Cell membrane</location>
        <topology evidence="2">Single-pass type II membrane protein</topology>
    </subcellularLocation>
</comment>
<evidence type="ECO:0000256" key="4">
    <source>
        <dbReference type="ARBA" id="ARBA00012780"/>
    </source>
</evidence>
<keyword evidence="11" id="KW-0624">Polysaccharide degradation</keyword>
<dbReference type="Proteomes" id="UP000076738">
    <property type="component" value="Unassembled WGS sequence"/>
</dbReference>
<dbReference type="GO" id="GO:0009277">
    <property type="term" value="C:fungal-type cell wall"/>
    <property type="evidence" value="ECO:0007669"/>
    <property type="project" value="TreeGrafter"/>
</dbReference>
<dbReference type="InterPro" id="IPR017853">
    <property type="entry name" value="GH"/>
</dbReference>
<comment type="catalytic activity">
    <reaction evidence="1">
        <text>Hydrolysis of (1-&gt;3)-beta-D-glucosidic linkages in (1-&gt;3)-beta-D-glucans.</text>
        <dbReference type="EC" id="3.2.1.39"/>
    </reaction>
</comment>
<protein>
    <recommendedName>
        <fullName evidence="4">glucan endo-1,3-beta-D-glucosidase</fullName>
        <ecNumber evidence="4">3.2.1.39</ecNumber>
    </recommendedName>
    <alternativeName>
        <fullName evidence="14">Endo-1,3-beta-glucanase btgC</fullName>
    </alternativeName>
    <alternativeName>
        <fullName evidence="13">Laminarinase btgC</fullName>
    </alternativeName>
</protein>
<feature type="signal peptide" evidence="15">
    <location>
        <begin position="1"/>
        <end position="19"/>
    </location>
</feature>
<dbReference type="AlphaFoldDB" id="A0A167REE4"/>
<dbReference type="GO" id="GO:0042973">
    <property type="term" value="F:glucan endo-1,3-beta-D-glucosidase activity"/>
    <property type="evidence" value="ECO:0007669"/>
    <property type="project" value="UniProtKB-EC"/>
</dbReference>
<evidence type="ECO:0000256" key="10">
    <source>
        <dbReference type="ARBA" id="ARBA00023316"/>
    </source>
</evidence>
<keyword evidence="9" id="KW-0119">Carbohydrate metabolism</keyword>
<dbReference type="GO" id="GO:0000272">
    <property type="term" value="P:polysaccharide catabolic process"/>
    <property type="evidence" value="ECO:0007669"/>
    <property type="project" value="UniProtKB-KW"/>
</dbReference>
<keyword evidence="8" id="KW-0325">Glycoprotein</keyword>
<gene>
    <name evidence="16" type="ORF">CALVIDRAFT_552519</name>
</gene>
<evidence type="ECO:0000313" key="16">
    <source>
        <dbReference type="EMBL" id="KZP00820.1"/>
    </source>
</evidence>
<reference evidence="16 17" key="1">
    <citation type="journal article" date="2016" name="Mol. Biol. Evol.">
        <title>Comparative Genomics of Early-Diverging Mushroom-Forming Fungi Provides Insights into the Origins of Lignocellulose Decay Capabilities.</title>
        <authorList>
            <person name="Nagy L.G."/>
            <person name="Riley R."/>
            <person name="Tritt A."/>
            <person name="Adam C."/>
            <person name="Daum C."/>
            <person name="Floudas D."/>
            <person name="Sun H."/>
            <person name="Yadav J.S."/>
            <person name="Pangilinan J."/>
            <person name="Larsson K.H."/>
            <person name="Matsuura K."/>
            <person name="Barry K."/>
            <person name="Labutti K."/>
            <person name="Kuo R."/>
            <person name="Ohm R.A."/>
            <person name="Bhattacharya S.S."/>
            <person name="Shirouzu T."/>
            <person name="Yoshinaga Y."/>
            <person name="Martin F.M."/>
            <person name="Grigoriev I.V."/>
            <person name="Hibbett D.S."/>
        </authorList>
    </citation>
    <scope>NUCLEOTIDE SEQUENCE [LARGE SCALE GENOMIC DNA]</scope>
    <source>
        <strain evidence="16 17">TUFC12733</strain>
    </source>
</reference>
<evidence type="ECO:0000256" key="5">
    <source>
        <dbReference type="ARBA" id="ARBA00022475"/>
    </source>
</evidence>
<dbReference type="OrthoDB" id="77201at2759"/>
<evidence type="ECO:0000256" key="2">
    <source>
        <dbReference type="ARBA" id="ARBA00004401"/>
    </source>
</evidence>
<evidence type="ECO:0000256" key="9">
    <source>
        <dbReference type="ARBA" id="ARBA00023277"/>
    </source>
</evidence>
<accession>A0A167REE4</accession>
<evidence type="ECO:0000256" key="13">
    <source>
        <dbReference type="ARBA" id="ARBA00042373"/>
    </source>
</evidence>
<dbReference type="SUPFAM" id="SSF51445">
    <property type="entry name" value="(Trans)glycosidases"/>
    <property type="match status" value="1"/>
</dbReference>
<name>A0A167REE4_CALVF</name>
<evidence type="ECO:0000256" key="15">
    <source>
        <dbReference type="SAM" id="SignalP"/>
    </source>
</evidence>
<dbReference type="GO" id="GO:0009986">
    <property type="term" value="C:cell surface"/>
    <property type="evidence" value="ECO:0007669"/>
    <property type="project" value="TreeGrafter"/>
</dbReference>
<dbReference type="GO" id="GO:0005576">
    <property type="term" value="C:extracellular region"/>
    <property type="evidence" value="ECO:0007669"/>
    <property type="project" value="TreeGrafter"/>
</dbReference>
<keyword evidence="15" id="KW-0732">Signal</keyword>
<comment type="similarity">
    <text evidence="3">Belongs to the glycosyl hydrolase 17 family.</text>
</comment>
<evidence type="ECO:0000256" key="1">
    <source>
        <dbReference type="ARBA" id="ARBA00000382"/>
    </source>
</evidence>
<dbReference type="InterPro" id="IPR050732">
    <property type="entry name" value="Beta-glucan_modifiers"/>
</dbReference>
<dbReference type="PANTHER" id="PTHR16631:SF17">
    <property type="entry name" value="GLUCAN ENDO-1,3-BETA-GLUCOSIDASE BTGC"/>
    <property type="match status" value="1"/>
</dbReference>
<keyword evidence="7" id="KW-0472">Membrane</keyword>
<sequence length="344" mass="38292">MSLLIALILLATTLGPVAALSSRHGPGNMLERASANNLTRLQKIQSMYAWEGFVYDTQMVGDFTRMKYMGARNVITFEFCELGADPTYYDTIIQAAGLAGISIIPLVWTLPIHYAGQNYTAVDTFAIKSVPRIYALTEIWYDTHTDEQAVIRNPDPVLAVALGDEPLYDDDAGSPEALASYILGMKTSFQAAGLDIPVSISDMDIGWQQSGNITSVQNAVDFFMINNLVYYNNDSVWGGDQVTWSNFLDVMSYFDSLAEGRPILVTQTGWPSNENTWPSNSTNVQANVPSEAAYWNLLDYHCEDYFKPNNIGWMWRSWNDNIDGWGALYVNGTAKFPVQARLSC</sequence>
<proteinExistence type="inferred from homology"/>
<comment type="function">
    <text evidence="12">Glucanases play a role in cell expansion during growth, in cell-cell fusion during mating, and in spore release during sporulation. This enzyme may be involved in beta-glucan degradation. Active on laminarin and lichenan.</text>
</comment>
<keyword evidence="10" id="KW-0961">Cell wall biogenesis/degradation</keyword>
<feature type="chain" id="PRO_5007891879" description="glucan endo-1,3-beta-D-glucosidase" evidence="15">
    <location>
        <begin position="20"/>
        <end position="344"/>
    </location>
</feature>
<keyword evidence="17" id="KW-1185">Reference proteome</keyword>
<dbReference type="GO" id="GO:0005886">
    <property type="term" value="C:plasma membrane"/>
    <property type="evidence" value="ECO:0007669"/>
    <property type="project" value="UniProtKB-SubCell"/>
</dbReference>